<evidence type="ECO:0000313" key="7">
    <source>
        <dbReference type="EMBL" id="CEG46000.1"/>
    </source>
</evidence>
<dbReference type="STRING" id="4781.A0A0P1AUF5"/>
<feature type="domain" description="RING-type" evidence="6">
    <location>
        <begin position="127"/>
        <end position="168"/>
    </location>
</feature>
<dbReference type="GO" id="GO:0005634">
    <property type="term" value="C:nucleus"/>
    <property type="evidence" value="ECO:0007669"/>
    <property type="project" value="TreeGrafter"/>
</dbReference>
<evidence type="ECO:0000256" key="3">
    <source>
        <dbReference type="ARBA" id="ARBA00022833"/>
    </source>
</evidence>
<dbReference type="OMA" id="ESHTECV"/>
<keyword evidence="1" id="KW-0479">Metal-binding</keyword>
<dbReference type="OrthoDB" id="21204at2759"/>
<dbReference type="PANTHER" id="PTHR45931:SF16">
    <property type="entry name" value="RING_U-BOX SUPERFAMILY PROTEIN"/>
    <property type="match status" value="1"/>
</dbReference>
<evidence type="ECO:0000256" key="2">
    <source>
        <dbReference type="ARBA" id="ARBA00022771"/>
    </source>
</evidence>
<organism evidence="7 8">
    <name type="scientific">Plasmopara halstedii</name>
    <name type="common">Downy mildew of sunflower</name>
    <dbReference type="NCBI Taxonomy" id="4781"/>
    <lineage>
        <taxon>Eukaryota</taxon>
        <taxon>Sar</taxon>
        <taxon>Stramenopiles</taxon>
        <taxon>Oomycota</taxon>
        <taxon>Peronosporomycetes</taxon>
        <taxon>Peronosporales</taxon>
        <taxon>Peronosporaceae</taxon>
        <taxon>Plasmopara</taxon>
    </lineage>
</organism>
<dbReference type="GO" id="GO:0008270">
    <property type="term" value="F:zinc ion binding"/>
    <property type="evidence" value="ECO:0007669"/>
    <property type="project" value="UniProtKB-KW"/>
</dbReference>
<dbReference type="PROSITE" id="PS50089">
    <property type="entry name" value="ZF_RING_2"/>
    <property type="match status" value="1"/>
</dbReference>
<evidence type="ECO:0000256" key="5">
    <source>
        <dbReference type="SAM" id="MobiDB-lite"/>
    </source>
</evidence>
<evidence type="ECO:0000259" key="6">
    <source>
        <dbReference type="PROSITE" id="PS50089"/>
    </source>
</evidence>
<name>A0A0P1AUF5_PLAHL</name>
<dbReference type="PANTHER" id="PTHR45931">
    <property type="entry name" value="SI:CH211-59O9.10"/>
    <property type="match status" value="1"/>
</dbReference>
<dbReference type="EMBL" id="CCYD01001884">
    <property type="protein sequence ID" value="CEG46000.1"/>
    <property type="molecule type" value="Genomic_DNA"/>
</dbReference>
<dbReference type="SUPFAM" id="SSF57850">
    <property type="entry name" value="RING/U-box"/>
    <property type="match status" value="1"/>
</dbReference>
<reference evidence="8" key="1">
    <citation type="submission" date="2014-09" db="EMBL/GenBank/DDBJ databases">
        <authorList>
            <person name="Sharma Rahul"/>
            <person name="Thines Marco"/>
        </authorList>
    </citation>
    <scope>NUCLEOTIDE SEQUENCE [LARGE SCALE GENOMIC DNA]</scope>
</reference>
<dbReference type="InterPro" id="IPR051834">
    <property type="entry name" value="RING_finger_E3_ligase"/>
</dbReference>
<evidence type="ECO:0000256" key="1">
    <source>
        <dbReference type="ARBA" id="ARBA00022723"/>
    </source>
</evidence>
<dbReference type="InterPro" id="IPR013083">
    <property type="entry name" value="Znf_RING/FYVE/PHD"/>
</dbReference>
<dbReference type="GO" id="GO:0061630">
    <property type="term" value="F:ubiquitin protein ligase activity"/>
    <property type="evidence" value="ECO:0007669"/>
    <property type="project" value="TreeGrafter"/>
</dbReference>
<dbReference type="Gene3D" id="3.30.40.10">
    <property type="entry name" value="Zinc/RING finger domain, C3HC4 (zinc finger)"/>
    <property type="match status" value="1"/>
</dbReference>
<dbReference type="GO" id="GO:0006511">
    <property type="term" value="P:ubiquitin-dependent protein catabolic process"/>
    <property type="evidence" value="ECO:0007669"/>
    <property type="project" value="TreeGrafter"/>
</dbReference>
<keyword evidence="8" id="KW-1185">Reference proteome</keyword>
<dbReference type="Pfam" id="PF13639">
    <property type="entry name" value="zf-RING_2"/>
    <property type="match status" value="1"/>
</dbReference>
<keyword evidence="3" id="KW-0862">Zinc</keyword>
<evidence type="ECO:0000256" key="4">
    <source>
        <dbReference type="PROSITE-ProRule" id="PRU00175"/>
    </source>
</evidence>
<keyword evidence="2 4" id="KW-0863">Zinc-finger</keyword>
<feature type="region of interest" description="Disordered" evidence="5">
    <location>
        <begin position="172"/>
        <end position="210"/>
    </location>
</feature>
<dbReference type="AlphaFoldDB" id="A0A0P1AUF5"/>
<dbReference type="GeneID" id="36397383"/>
<dbReference type="RefSeq" id="XP_024582369.1">
    <property type="nucleotide sequence ID" value="XM_024716808.1"/>
</dbReference>
<accession>A0A0P1AUF5</accession>
<dbReference type="CDD" id="cd16454">
    <property type="entry name" value="RING-H2_PA-TM-RING"/>
    <property type="match status" value="1"/>
</dbReference>
<sequence>MSSSNNNVSSGPTVAQQPLDQSTSNFVFVLPPPPTVWIQFNDGMRMAFTPSPAQYLQSVLSGTPLFGSRPGSDDTNGNGFASALNELFQRAQAQQHGPPPTSKLFLEKLPVKTWTESMQKTDLHNECVICLSDYKENEMVISLPCGHTFHKDCGMTWLVEHNVCPTCRYELPTQSNKPLNQPTESSSTLTTIEPTSTPATAEPEQEPTLHENASLTGVRRSRPIESFRPRDVRQRFDEPALSLNETVLDDMLEEEAERLVKEEMEKRQIAVDDQDAEIDRDVEEFLNESSS</sequence>
<dbReference type="Proteomes" id="UP000054928">
    <property type="component" value="Unassembled WGS sequence"/>
</dbReference>
<feature type="compositionally biased region" description="Polar residues" evidence="5">
    <location>
        <begin position="172"/>
        <end position="199"/>
    </location>
</feature>
<protein>
    <submittedName>
        <fullName evidence="7">Zinc finger protein</fullName>
    </submittedName>
</protein>
<proteinExistence type="predicted"/>
<dbReference type="InterPro" id="IPR001841">
    <property type="entry name" value="Znf_RING"/>
</dbReference>
<dbReference type="SMART" id="SM00184">
    <property type="entry name" value="RING"/>
    <property type="match status" value="1"/>
</dbReference>
<evidence type="ECO:0000313" key="8">
    <source>
        <dbReference type="Proteomes" id="UP000054928"/>
    </source>
</evidence>